<dbReference type="RefSeq" id="WP_379723201.1">
    <property type="nucleotide sequence ID" value="NZ_JBHRYJ010000001.1"/>
</dbReference>
<evidence type="ECO:0000256" key="1">
    <source>
        <dbReference type="SAM" id="MobiDB-lite"/>
    </source>
</evidence>
<sequence>MLRTQEAALYSVGAAGIGALCEAICLDAAEVARAQRVSIWFFAEDGSMVCQRMVDTLDGRIQQGAVIPRDATEAYLEAASRGLEATVTNNAPALHDGSAVDANRLDLLLVDGVNAPAAVFRCERPAGAADWSERDLYVVRNLAQTLAATLRRTCNSHQPPQRDAAAAQRRPLLPPMGMMPQNLGRMGLEGMAKQPQLDIRLPDLTPPSLSEPEEAGGDLPPYWSDEGEC</sequence>
<dbReference type="SUPFAM" id="SSF55781">
    <property type="entry name" value="GAF domain-like"/>
    <property type="match status" value="1"/>
</dbReference>
<proteinExistence type="predicted"/>
<organism evidence="2 3">
    <name type="scientific">Ferrovibrio xuzhouensis</name>
    <dbReference type="NCBI Taxonomy" id="1576914"/>
    <lineage>
        <taxon>Bacteria</taxon>
        <taxon>Pseudomonadati</taxon>
        <taxon>Pseudomonadota</taxon>
        <taxon>Alphaproteobacteria</taxon>
        <taxon>Rhodospirillales</taxon>
        <taxon>Rhodospirillaceae</taxon>
        <taxon>Ferrovibrio</taxon>
    </lineage>
</organism>
<keyword evidence="3" id="KW-1185">Reference proteome</keyword>
<evidence type="ECO:0000313" key="3">
    <source>
        <dbReference type="Proteomes" id="UP001595711"/>
    </source>
</evidence>
<comment type="caution">
    <text evidence="2">The sequence shown here is derived from an EMBL/GenBank/DDBJ whole genome shotgun (WGS) entry which is preliminary data.</text>
</comment>
<feature type="region of interest" description="Disordered" evidence="1">
    <location>
        <begin position="154"/>
        <end position="175"/>
    </location>
</feature>
<gene>
    <name evidence="2" type="ORF">ACFOOQ_06385</name>
</gene>
<evidence type="ECO:0000313" key="2">
    <source>
        <dbReference type="EMBL" id="MFC3675161.1"/>
    </source>
</evidence>
<dbReference type="Proteomes" id="UP001595711">
    <property type="component" value="Unassembled WGS sequence"/>
</dbReference>
<feature type="region of interest" description="Disordered" evidence="1">
    <location>
        <begin position="192"/>
        <end position="229"/>
    </location>
</feature>
<protein>
    <submittedName>
        <fullName evidence="2">Uncharacterized protein</fullName>
    </submittedName>
</protein>
<feature type="compositionally biased region" description="Low complexity" evidence="1">
    <location>
        <begin position="158"/>
        <end position="175"/>
    </location>
</feature>
<reference evidence="3" key="1">
    <citation type="journal article" date="2019" name="Int. J. Syst. Evol. Microbiol.">
        <title>The Global Catalogue of Microorganisms (GCM) 10K type strain sequencing project: providing services to taxonomists for standard genome sequencing and annotation.</title>
        <authorList>
            <consortium name="The Broad Institute Genomics Platform"/>
            <consortium name="The Broad Institute Genome Sequencing Center for Infectious Disease"/>
            <person name="Wu L."/>
            <person name="Ma J."/>
        </authorList>
    </citation>
    <scope>NUCLEOTIDE SEQUENCE [LARGE SCALE GENOMIC DNA]</scope>
    <source>
        <strain evidence="3">KCTC 42182</strain>
    </source>
</reference>
<dbReference type="EMBL" id="JBHRYJ010000001">
    <property type="protein sequence ID" value="MFC3675161.1"/>
    <property type="molecule type" value="Genomic_DNA"/>
</dbReference>
<accession>A0ABV7VCI8</accession>
<name>A0ABV7VCI8_9PROT</name>